<dbReference type="AlphaFoldDB" id="A0A8J6LIX5"/>
<dbReference type="InterPro" id="IPR012312">
    <property type="entry name" value="Hemerythrin-like"/>
</dbReference>
<evidence type="ECO:0000256" key="1">
    <source>
        <dbReference type="ARBA" id="ARBA00010587"/>
    </source>
</evidence>
<comment type="similarity">
    <text evidence="1">Belongs to the hemerythrin family.</text>
</comment>
<reference evidence="5" key="1">
    <citation type="submission" date="2020-06" db="EMBL/GenBank/DDBJ databases">
        <title>Novel chitinolytic bacterium.</title>
        <authorList>
            <person name="Ungkulpasvich U."/>
            <person name="Kosugi A."/>
            <person name="Uke A."/>
        </authorList>
    </citation>
    <scope>NUCLEOTIDE SEQUENCE</scope>
    <source>
        <strain evidence="5">UUS1-1</strain>
    </source>
</reference>
<dbReference type="PANTHER" id="PTHR37164">
    <property type="entry name" value="BACTERIOHEMERYTHRIN"/>
    <property type="match status" value="1"/>
</dbReference>
<dbReference type="InterPro" id="IPR012827">
    <property type="entry name" value="Hemerythrin_metal-bd"/>
</dbReference>
<dbReference type="EMBL" id="JAAKDE010000012">
    <property type="protein sequence ID" value="MBA2133156.1"/>
    <property type="molecule type" value="Genomic_DNA"/>
</dbReference>
<evidence type="ECO:0000313" key="5">
    <source>
        <dbReference type="EMBL" id="MBA2133156.1"/>
    </source>
</evidence>
<evidence type="ECO:0000259" key="4">
    <source>
        <dbReference type="Pfam" id="PF01814"/>
    </source>
</evidence>
<gene>
    <name evidence="5" type="ORF">G5B42_06325</name>
</gene>
<dbReference type="InterPro" id="IPR016131">
    <property type="entry name" value="Haemerythrin_Fe_BS"/>
</dbReference>
<dbReference type="CDD" id="cd12107">
    <property type="entry name" value="Hemerythrin"/>
    <property type="match status" value="1"/>
</dbReference>
<dbReference type="GO" id="GO:0046872">
    <property type="term" value="F:metal ion binding"/>
    <property type="evidence" value="ECO:0007669"/>
    <property type="project" value="UniProtKB-KW"/>
</dbReference>
<dbReference type="PROSITE" id="PS00550">
    <property type="entry name" value="HEMERYTHRINS"/>
    <property type="match status" value="1"/>
</dbReference>
<name>A0A8J6LIX5_9FIRM</name>
<dbReference type="Proteomes" id="UP000657177">
    <property type="component" value="Unassembled WGS sequence"/>
</dbReference>
<comment type="caution">
    <text evidence="5">The sequence shown here is derived from an EMBL/GenBank/DDBJ whole genome shotgun (WGS) entry which is preliminary data.</text>
</comment>
<keyword evidence="2" id="KW-0479">Metal-binding</keyword>
<feature type="domain" description="Hemerythrin-like" evidence="4">
    <location>
        <begin position="12"/>
        <end position="127"/>
    </location>
</feature>
<dbReference type="SUPFAM" id="SSF47188">
    <property type="entry name" value="Hemerythrin-like"/>
    <property type="match status" value="1"/>
</dbReference>
<keyword evidence="3" id="KW-0408">Iron</keyword>
<protein>
    <submittedName>
        <fullName evidence="5">Hemerythrin family protein</fullName>
    </submittedName>
</protein>
<evidence type="ECO:0000313" key="6">
    <source>
        <dbReference type="Proteomes" id="UP000657177"/>
    </source>
</evidence>
<dbReference type="Pfam" id="PF01814">
    <property type="entry name" value="Hemerythrin"/>
    <property type="match status" value="1"/>
</dbReference>
<dbReference type="InterPro" id="IPR035938">
    <property type="entry name" value="Hemerythrin-like_sf"/>
</dbReference>
<dbReference type="NCBIfam" id="NF033749">
    <property type="entry name" value="bact_hemeryth"/>
    <property type="match status" value="1"/>
</dbReference>
<dbReference type="NCBIfam" id="TIGR02481">
    <property type="entry name" value="hemeryth_dom"/>
    <property type="match status" value="1"/>
</dbReference>
<evidence type="ECO:0000256" key="3">
    <source>
        <dbReference type="ARBA" id="ARBA00023004"/>
    </source>
</evidence>
<proteinExistence type="inferred from homology"/>
<organism evidence="5 6">
    <name type="scientific">Capillibacterium thermochitinicola</name>
    <dbReference type="NCBI Taxonomy" id="2699427"/>
    <lineage>
        <taxon>Bacteria</taxon>
        <taxon>Bacillati</taxon>
        <taxon>Bacillota</taxon>
        <taxon>Capillibacterium</taxon>
    </lineage>
</organism>
<evidence type="ECO:0000256" key="2">
    <source>
        <dbReference type="ARBA" id="ARBA00022723"/>
    </source>
</evidence>
<sequence length="136" mass="15748">MLIKWTPQYAVGVPEIDQQHQELFSKVNDLLEACQRGEGKQEIGNVLSFLEEYVKIHFGTEEKAMLDNAYPEYEQHRAQHQKFVENFLELKAKFEAEGAGIWLVAHTNRVVVDWLIKHIMMTDTKLGSFLKSKQGN</sequence>
<dbReference type="Gene3D" id="1.20.120.50">
    <property type="entry name" value="Hemerythrin-like"/>
    <property type="match status" value="1"/>
</dbReference>
<keyword evidence="6" id="KW-1185">Reference proteome</keyword>
<dbReference type="PANTHER" id="PTHR37164:SF1">
    <property type="entry name" value="BACTERIOHEMERYTHRIN"/>
    <property type="match status" value="1"/>
</dbReference>
<accession>A0A8J6LIX5</accession>
<dbReference type="InterPro" id="IPR050669">
    <property type="entry name" value="Hemerythrin"/>
</dbReference>